<accession>A0A4P9J1S7</accession>
<gene>
    <name evidence="1" type="ORF">FFU37_07980</name>
</gene>
<name>A0A4P9J1S7_9GAMM</name>
<dbReference type="InterPro" id="IPR012902">
    <property type="entry name" value="N_methyl_site"/>
</dbReference>
<protein>
    <submittedName>
        <fullName evidence="1">Prepilin-type N-terminal cleavage/methylation domain-containing protein</fullName>
    </submittedName>
</protein>
<dbReference type="Pfam" id="PF07963">
    <property type="entry name" value="N_methyl"/>
    <property type="match status" value="1"/>
</dbReference>
<proteinExistence type="predicted"/>
<dbReference type="KEGG" id="pdv:FFU37_07980"/>
<dbReference type="NCBIfam" id="TIGR02532">
    <property type="entry name" value="IV_pilin_GFxxxE"/>
    <property type="match status" value="1"/>
</dbReference>
<dbReference type="PROSITE" id="PS00409">
    <property type="entry name" value="PROKAR_NTER_METHYL"/>
    <property type="match status" value="1"/>
</dbReference>
<dbReference type="AlphaFoldDB" id="A0A4P9J1S7"/>
<dbReference type="Proteomes" id="UP000310065">
    <property type="component" value="Chromosome L1"/>
</dbReference>
<dbReference type="GeneID" id="88775582"/>
<dbReference type="EMBL" id="CP040558">
    <property type="protein sequence ID" value="QCU74408.1"/>
    <property type="molecule type" value="Genomic_DNA"/>
</dbReference>
<dbReference type="RefSeq" id="WP_138489199.1">
    <property type="nucleotide sequence ID" value="NZ_CP040558.1"/>
</dbReference>
<evidence type="ECO:0000313" key="1">
    <source>
        <dbReference type="EMBL" id="QCU74408.1"/>
    </source>
</evidence>
<reference evidence="1 2" key="1">
    <citation type="submission" date="2019-05" db="EMBL/GenBank/DDBJ databases">
        <title>Complete genome sequence of Pseudoalteromonas sp. 16-SW-7(T) isolated from the Okhotsk Sea, Russia.</title>
        <authorList>
            <person name="Nguyen T.H."/>
            <person name="Nedashkovskaya O.I."/>
            <person name="Kim S.-G."/>
        </authorList>
    </citation>
    <scope>NUCLEOTIDE SEQUENCE [LARGE SCALE GENOMIC DNA]</scope>
    <source>
        <strain evidence="1 2">16-SW-7</strain>
    </source>
</reference>
<sequence length="136" mass="15203">MLINYSKGFSLLEVMVALIVATVALLGLASGQLKSLQYITNSFNYTVSIIEANNVLERIWPHLCELQQTDPSLYNDADFRNYLSPQIDAYTLTLPANFSNDLSVEVTWQDKRLTDNLENRVVITGSFPTLPDGCTP</sequence>
<evidence type="ECO:0000313" key="2">
    <source>
        <dbReference type="Proteomes" id="UP000310065"/>
    </source>
</evidence>
<organism evidence="1 2">
    <name type="scientific">Pseudoalteromonas distincta</name>
    <dbReference type="NCBI Taxonomy" id="77608"/>
    <lineage>
        <taxon>Bacteria</taxon>
        <taxon>Pseudomonadati</taxon>
        <taxon>Pseudomonadota</taxon>
        <taxon>Gammaproteobacteria</taxon>
        <taxon>Alteromonadales</taxon>
        <taxon>Pseudoalteromonadaceae</taxon>
        <taxon>Pseudoalteromonas</taxon>
    </lineage>
</organism>